<dbReference type="UniPathway" id="UPA00085"/>
<comment type="subcellular location">
    <subcellularLocation>
        <location evidence="10">Cytoplasm</location>
    </subcellularLocation>
    <text evidence="10">Associated with the membrane possibly through PlsY.</text>
</comment>
<comment type="subunit">
    <text evidence="9 10">Homodimer. Probably interacts with PlsY.</text>
</comment>
<keyword evidence="3 10" id="KW-0444">Lipid biosynthesis</keyword>
<comment type="pathway">
    <text evidence="10">Lipid metabolism; phospholipid metabolism.</text>
</comment>
<sequence length="347" mass="36858">MSMRVAVDAMGGDNAPAIEVEGAVAASRQFGIPIVLVGDEDRLRQELDRHAASGLDITIHHASEVVGMHDSASDAVRKKRNSSVRLAFELVKDGQACAAVSAGNSGATMAAGMFVLKRISGIERPAIAQVFPTLEGKTLVLDVGGNVDCKASHLVQFAIMGQVYAKHALGIPNPRIGLLSNGEEDSKGNELTRETNAILRQTSLNYAGYVEGRDIFKGTVEVVVCDGFVGNVVLKLSEGLAEATGTMLKREIMGDMIAKMGYLFMRGAFKRFKKTVDYAEYGGAPLIGINGVGMICHGGSNAKAIKNAIRFAHDYATSGVTERIAEKLSENYGALFPRSNQSVPPVS</sequence>
<keyword evidence="2 10" id="KW-0963">Cytoplasm</keyword>
<dbReference type="Pfam" id="PF02504">
    <property type="entry name" value="FA_synthesis"/>
    <property type="match status" value="1"/>
</dbReference>
<dbReference type="AlphaFoldDB" id="A0A1T4QLE0"/>
<dbReference type="PIRSF" id="PIRSF002465">
    <property type="entry name" value="Phsphlp_syn_PlsX"/>
    <property type="match status" value="1"/>
</dbReference>
<accession>A0A1T4QLE0</accession>
<dbReference type="PANTHER" id="PTHR30100:SF1">
    <property type="entry name" value="PHOSPHATE ACYLTRANSFERASE"/>
    <property type="match status" value="1"/>
</dbReference>
<dbReference type="EC" id="2.3.1.274" evidence="8 10"/>
<name>A0A1T4QLE0_9BACT</name>
<dbReference type="InterPro" id="IPR003664">
    <property type="entry name" value="FA_synthesis"/>
</dbReference>
<evidence type="ECO:0000313" key="12">
    <source>
        <dbReference type="Proteomes" id="UP000190102"/>
    </source>
</evidence>
<evidence type="ECO:0000256" key="5">
    <source>
        <dbReference type="ARBA" id="ARBA00023098"/>
    </source>
</evidence>
<gene>
    <name evidence="10" type="primary">plsX</name>
    <name evidence="11" type="ORF">SAMN02745119_02440</name>
</gene>
<dbReference type="HAMAP" id="MF_00019">
    <property type="entry name" value="PlsX"/>
    <property type="match status" value="1"/>
</dbReference>
<dbReference type="NCBIfam" id="TIGR00182">
    <property type="entry name" value="plsX"/>
    <property type="match status" value="1"/>
</dbReference>
<comment type="similarity">
    <text evidence="10">Belongs to the PlsX family.</text>
</comment>
<evidence type="ECO:0000256" key="10">
    <source>
        <dbReference type="HAMAP-Rule" id="MF_00019"/>
    </source>
</evidence>
<evidence type="ECO:0000313" key="11">
    <source>
        <dbReference type="EMBL" id="SKA04524.1"/>
    </source>
</evidence>
<dbReference type="GO" id="GO:0008654">
    <property type="term" value="P:phospholipid biosynthetic process"/>
    <property type="evidence" value="ECO:0007669"/>
    <property type="project" value="UniProtKB-KW"/>
</dbReference>
<dbReference type="PANTHER" id="PTHR30100">
    <property type="entry name" value="FATTY ACID/PHOSPHOLIPID SYNTHESIS PROTEIN PLSX"/>
    <property type="match status" value="1"/>
</dbReference>
<keyword evidence="5 10" id="KW-0443">Lipid metabolism</keyword>
<evidence type="ECO:0000256" key="1">
    <source>
        <dbReference type="ARBA" id="ARBA00001232"/>
    </source>
</evidence>
<keyword evidence="6 10" id="KW-0594">Phospholipid biosynthesis</keyword>
<comment type="catalytic activity">
    <reaction evidence="1 10">
        <text>a fatty acyl-[ACP] + phosphate = an acyl phosphate + holo-[ACP]</text>
        <dbReference type="Rhea" id="RHEA:42292"/>
        <dbReference type="Rhea" id="RHEA-COMP:9685"/>
        <dbReference type="Rhea" id="RHEA-COMP:14125"/>
        <dbReference type="ChEBI" id="CHEBI:43474"/>
        <dbReference type="ChEBI" id="CHEBI:59918"/>
        <dbReference type="ChEBI" id="CHEBI:64479"/>
        <dbReference type="ChEBI" id="CHEBI:138651"/>
        <dbReference type="EC" id="2.3.1.274"/>
    </reaction>
</comment>
<keyword evidence="7 10" id="KW-1208">Phospholipid metabolism</keyword>
<dbReference type="GO" id="GO:0043811">
    <property type="term" value="F:phosphate:acyl-[acyl carrier protein] acyltransferase activity"/>
    <property type="evidence" value="ECO:0007669"/>
    <property type="project" value="UniProtKB-UniRule"/>
</dbReference>
<dbReference type="GO" id="GO:0005737">
    <property type="term" value="C:cytoplasm"/>
    <property type="evidence" value="ECO:0007669"/>
    <property type="project" value="UniProtKB-SubCell"/>
</dbReference>
<keyword evidence="11" id="KW-0012">Acyltransferase</keyword>
<evidence type="ECO:0000256" key="9">
    <source>
        <dbReference type="ARBA" id="ARBA00046608"/>
    </source>
</evidence>
<protein>
    <recommendedName>
        <fullName evidence="8 10">Phosphate acyltransferase</fullName>
        <ecNumber evidence="8 10">2.3.1.274</ecNumber>
    </recommendedName>
    <alternativeName>
        <fullName evidence="10">Acyl-ACP phosphotransacylase</fullName>
    </alternativeName>
    <alternativeName>
        <fullName evidence="10">Acyl-[acyl-carrier-protein]--phosphate acyltransferase</fullName>
    </alternativeName>
    <alternativeName>
        <fullName evidence="10">Phosphate-acyl-ACP acyltransferase</fullName>
    </alternativeName>
</protein>
<reference evidence="12" key="1">
    <citation type="submission" date="2017-02" db="EMBL/GenBank/DDBJ databases">
        <authorList>
            <person name="Varghese N."/>
            <person name="Submissions S."/>
        </authorList>
    </citation>
    <scope>NUCLEOTIDE SEQUENCE [LARGE SCALE GENOMIC DNA]</scope>
    <source>
        <strain evidence="12">ATCC BAA-34</strain>
    </source>
</reference>
<comment type="function">
    <text evidence="10">Catalyzes the reversible formation of acyl-phosphate (acyl-PO(4)) from acyl-[acyl-carrier-protein] (acyl-ACP). This enzyme utilizes acyl-ACP as fatty acyl donor, but not acyl-CoA.</text>
</comment>
<dbReference type="STRING" id="115783.SAMN02745119_02440"/>
<organism evidence="11 12">
    <name type="scientific">Trichlorobacter thiogenes</name>
    <dbReference type="NCBI Taxonomy" id="115783"/>
    <lineage>
        <taxon>Bacteria</taxon>
        <taxon>Pseudomonadati</taxon>
        <taxon>Thermodesulfobacteriota</taxon>
        <taxon>Desulfuromonadia</taxon>
        <taxon>Geobacterales</taxon>
        <taxon>Geobacteraceae</taxon>
        <taxon>Trichlorobacter</taxon>
    </lineage>
</organism>
<evidence type="ECO:0000256" key="2">
    <source>
        <dbReference type="ARBA" id="ARBA00022490"/>
    </source>
</evidence>
<evidence type="ECO:0000256" key="6">
    <source>
        <dbReference type="ARBA" id="ARBA00023209"/>
    </source>
</evidence>
<evidence type="ECO:0000256" key="8">
    <source>
        <dbReference type="ARBA" id="ARBA00024069"/>
    </source>
</evidence>
<keyword evidence="12" id="KW-1185">Reference proteome</keyword>
<dbReference type="Gene3D" id="3.40.718.10">
    <property type="entry name" value="Isopropylmalate Dehydrogenase"/>
    <property type="match status" value="1"/>
</dbReference>
<evidence type="ECO:0000256" key="3">
    <source>
        <dbReference type="ARBA" id="ARBA00022516"/>
    </source>
</evidence>
<evidence type="ECO:0000256" key="7">
    <source>
        <dbReference type="ARBA" id="ARBA00023264"/>
    </source>
</evidence>
<evidence type="ECO:0000256" key="4">
    <source>
        <dbReference type="ARBA" id="ARBA00022679"/>
    </source>
</evidence>
<dbReference type="SUPFAM" id="SSF53659">
    <property type="entry name" value="Isocitrate/Isopropylmalate dehydrogenase-like"/>
    <property type="match status" value="1"/>
</dbReference>
<proteinExistence type="inferred from homology"/>
<dbReference type="Proteomes" id="UP000190102">
    <property type="component" value="Unassembled WGS sequence"/>
</dbReference>
<dbReference type="GO" id="GO:0006633">
    <property type="term" value="P:fatty acid biosynthetic process"/>
    <property type="evidence" value="ECO:0007669"/>
    <property type="project" value="UniProtKB-UniRule"/>
</dbReference>
<dbReference type="InterPro" id="IPR012281">
    <property type="entry name" value="Phospholipid_synth_PlsX-like"/>
</dbReference>
<dbReference type="EMBL" id="FUWR01000014">
    <property type="protein sequence ID" value="SKA04524.1"/>
    <property type="molecule type" value="Genomic_DNA"/>
</dbReference>
<keyword evidence="4 10" id="KW-0808">Transferase</keyword>